<dbReference type="PANTHER" id="PTHR30482:SF10">
    <property type="entry name" value="HIGH-AFFINITY BRANCHED-CHAIN AMINO ACID TRANSPORT PROTEIN BRAE"/>
    <property type="match status" value="1"/>
</dbReference>
<comment type="caution">
    <text evidence="7">The sequence shown here is derived from an EMBL/GenBank/DDBJ whole genome shotgun (WGS) entry which is preliminary data.</text>
</comment>
<feature type="transmembrane region" description="Helical" evidence="6">
    <location>
        <begin position="118"/>
        <end position="142"/>
    </location>
</feature>
<accession>A0A3S0Y8A3</accession>
<evidence type="ECO:0000256" key="4">
    <source>
        <dbReference type="ARBA" id="ARBA00022989"/>
    </source>
</evidence>
<reference evidence="7 8" key="1">
    <citation type="submission" date="2018-12" db="EMBL/GenBank/DDBJ databases">
        <title>three novel Halomonas strain isolated from plants.</title>
        <authorList>
            <person name="Sun C."/>
        </authorList>
    </citation>
    <scope>NUCLEOTIDE SEQUENCE [LARGE SCALE GENOMIC DNA]</scope>
    <source>
        <strain evidence="7 8">JCM 18142</strain>
    </source>
</reference>
<organism evidence="7 8">
    <name type="scientific">Vreelandella nanhaiensis</name>
    <dbReference type="NCBI Taxonomy" id="1258546"/>
    <lineage>
        <taxon>Bacteria</taxon>
        <taxon>Pseudomonadati</taxon>
        <taxon>Pseudomonadota</taxon>
        <taxon>Gammaproteobacteria</taxon>
        <taxon>Oceanospirillales</taxon>
        <taxon>Halomonadaceae</taxon>
        <taxon>Vreelandella</taxon>
    </lineage>
</organism>
<evidence type="ECO:0000256" key="3">
    <source>
        <dbReference type="ARBA" id="ARBA00022692"/>
    </source>
</evidence>
<feature type="transmembrane region" description="Helical" evidence="6">
    <location>
        <begin position="206"/>
        <end position="226"/>
    </location>
</feature>
<proteinExistence type="predicted"/>
<dbReference type="Proteomes" id="UP000287023">
    <property type="component" value="Unassembled WGS sequence"/>
</dbReference>
<feature type="transmembrane region" description="Helical" evidence="6">
    <location>
        <begin position="281"/>
        <end position="299"/>
    </location>
</feature>
<feature type="transmembrane region" description="Helical" evidence="6">
    <location>
        <begin position="254"/>
        <end position="275"/>
    </location>
</feature>
<feature type="transmembrane region" description="Helical" evidence="6">
    <location>
        <begin position="48"/>
        <end position="67"/>
    </location>
</feature>
<keyword evidence="3 6" id="KW-0812">Transmembrane</keyword>
<feature type="transmembrane region" description="Helical" evidence="6">
    <location>
        <begin position="154"/>
        <end position="173"/>
    </location>
</feature>
<feature type="transmembrane region" description="Helical" evidence="6">
    <location>
        <begin position="232"/>
        <end position="249"/>
    </location>
</feature>
<dbReference type="Pfam" id="PF02653">
    <property type="entry name" value="BPD_transp_2"/>
    <property type="match status" value="1"/>
</dbReference>
<dbReference type="InterPro" id="IPR001851">
    <property type="entry name" value="ABC_transp_permease"/>
</dbReference>
<sequence>MKKHYIIFAGLVLMGIFYPQMFPGYLSVAITLLLYAGWATAWDILGGWAGQVSLGHASFVGLGAYFVAVETSHHEIAPWWAVLMALIAAAILAYLWGRLTFKLKGPYFTLSTIAIAEVFRLIAINEGWLTGGATGVFIMTLPEPFGLDLFSRQVNYYLALAFAAITVLVVMLISRSKFGYQLRAVREDEDSAMASGINPTTVKLKAFMLSGALTALGGGIYAIFLSFIEPHIIFYLLLSVQIALTAIIGGRGTIWGPCIGALLVVGSGELFRTTFAEANMLIYGLLIMVVVIFMPRGIVGEPARYLIRRVYAKRAQS</sequence>
<comment type="subcellular location">
    <subcellularLocation>
        <location evidence="1">Cell inner membrane</location>
        <topology evidence="1">Multi-pass membrane protein</topology>
    </subcellularLocation>
</comment>
<dbReference type="PANTHER" id="PTHR30482">
    <property type="entry name" value="HIGH-AFFINITY BRANCHED-CHAIN AMINO ACID TRANSPORT SYSTEM PERMEASE"/>
    <property type="match status" value="1"/>
</dbReference>
<protein>
    <submittedName>
        <fullName evidence="7">Branched-chain amino acid ABC transporter permease</fullName>
    </submittedName>
</protein>
<dbReference type="GO" id="GO:0005886">
    <property type="term" value="C:plasma membrane"/>
    <property type="evidence" value="ECO:0007669"/>
    <property type="project" value="UniProtKB-SubCell"/>
</dbReference>
<evidence type="ECO:0000313" key="7">
    <source>
        <dbReference type="EMBL" id="RUR32694.1"/>
    </source>
</evidence>
<keyword evidence="5 6" id="KW-0472">Membrane</keyword>
<dbReference type="RefSeq" id="WP_127061088.1">
    <property type="nucleotide sequence ID" value="NZ_RZHF01000008.1"/>
</dbReference>
<evidence type="ECO:0000256" key="5">
    <source>
        <dbReference type="ARBA" id="ARBA00023136"/>
    </source>
</evidence>
<keyword evidence="8" id="KW-1185">Reference proteome</keyword>
<feature type="transmembrane region" description="Helical" evidence="6">
    <location>
        <begin position="79"/>
        <end position="97"/>
    </location>
</feature>
<dbReference type="AlphaFoldDB" id="A0A3S0Y8A3"/>
<keyword evidence="2" id="KW-1003">Cell membrane</keyword>
<dbReference type="EMBL" id="RZHF01000008">
    <property type="protein sequence ID" value="RUR32694.1"/>
    <property type="molecule type" value="Genomic_DNA"/>
</dbReference>
<evidence type="ECO:0000256" key="6">
    <source>
        <dbReference type="SAM" id="Phobius"/>
    </source>
</evidence>
<dbReference type="OrthoDB" id="9034298at2"/>
<evidence type="ECO:0000313" key="8">
    <source>
        <dbReference type="Proteomes" id="UP000287023"/>
    </source>
</evidence>
<evidence type="ECO:0000256" key="1">
    <source>
        <dbReference type="ARBA" id="ARBA00004429"/>
    </source>
</evidence>
<gene>
    <name evidence="7" type="ORF">ELY38_07730</name>
</gene>
<dbReference type="InterPro" id="IPR043428">
    <property type="entry name" value="LivM-like"/>
</dbReference>
<name>A0A3S0Y8A3_9GAMM</name>
<keyword evidence="4 6" id="KW-1133">Transmembrane helix</keyword>
<feature type="transmembrane region" description="Helical" evidence="6">
    <location>
        <begin position="6"/>
        <end position="36"/>
    </location>
</feature>
<dbReference type="GO" id="GO:0015658">
    <property type="term" value="F:branched-chain amino acid transmembrane transporter activity"/>
    <property type="evidence" value="ECO:0007669"/>
    <property type="project" value="InterPro"/>
</dbReference>
<dbReference type="CDD" id="cd06581">
    <property type="entry name" value="TM_PBP1_LivM_like"/>
    <property type="match status" value="1"/>
</dbReference>
<evidence type="ECO:0000256" key="2">
    <source>
        <dbReference type="ARBA" id="ARBA00022475"/>
    </source>
</evidence>